<proteinExistence type="predicted"/>
<dbReference type="EMBL" id="JAFLQW010000451">
    <property type="protein sequence ID" value="MBO0350738.1"/>
    <property type="molecule type" value="Genomic_DNA"/>
</dbReference>
<evidence type="ECO:0008006" key="5">
    <source>
        <dbReference type="Google" id="ProtNLM"/>
    </source>
</evidence>
<keyword evidence="4" id="KW-1185">Reference proteome</keyword>
<name>A0ABS3FVE5_9CYAN</name>
<gene>
    <name evidence="3" type="ORF">J0895_16895</name>
</gene>
<comment type="caution">
    <text evidence="3">The sequence shown here is derived from an EMBL/GenBank/DDBJ whole genome shotgun (WGS) entry which is preliminary data.</text>
</comment>
<evidence type="ECO:0000313" key="3">
    <source>
        <dbReference type="EMBL" id="MBO0350738.1"/>
    </source>
</evidence>
<dbReference type="Proteomes" id="UP000664844">
    <property type="component" value="Unassembled WGS sequence"/>
</dbReference>
<dbReference type="RefSeq" id="WP_207089212.1">
    <property type="nucleotide sequence ID" value="NZ_JAFLQW010000451.1"/>
</dbReference>
<keyword evidence="2" id="KW-0812">Transmembrane</keyword>
<evidence type="ECO:0000313" key="4">
    <source>
        <dbReference type="Proteomes" id="UP000664844"/>
    </source>
</evidence>
<organism evidence="3 4">
    <name type="scientific">Phormidium pseudopriestleyi FRX01</name>
    <dbReference type="NCBI Taxonomy" id="1759528"/>
    <lineage>
        <taxon>Bacteria</taxon>
        <taxon>Bacillati</taxon>
        <taxon>Cyanobacteriota</taxon>
        <taxon>Cyanophyceae</taxon>
        <taxon>Oscillatoriophycideae</taxon>
        <taxon>Oscillatoriales</taxon>
        <taxon>Oscillatoriaceae</taxon>
        <taxon>Phormidium</taxon>
    </lineage>
</organism>
<protein>
    <recommendedName>
        <fullName evidence="5">Co-chaperone DjlA N-terminal domain-containing protein</fullName>
    </recommendedName>
</protein>
<accession>A0ABS3FVE5</accession>
<keyword evidence="2" id="KW-0472">Membrane</keyword>
<feature type="transmembrane region" description="Helical" evidence="2">
    <location>
        <begin position="192"/>
        <end position="214"/>
    </location>
</feature>
<feature type="compositionally biased region" description="Polar residues" evidence="1">
    <location>
        <begin position="1"/>
        <end position="10"/>
    </location>
</feature>
<dbReference type="InterPro" id="IPR029024">
    <property type="entry name" value="TerB-like"/>
</dbReference>
<evidence type="ECO:0000256" key="1">
    <source>
        <dbReference type="SAM" id="MobiDB-lite"/>
    </source>
</evidence>
<sequence length="440" mass="47401">MKNQPNNLQTELKEQGVKSKNSACHQVGSAVGDVQENINKTALEVSKVAVDKVAETIEFVGAIAQGDTGGVAVDMASLSSTAVKAAGSASQWASETGKSVSQNAAKTVETATKESIKLFDRTALETGKALSFIGENPVVKKFAQVFKAQWLLNLVGQVDVEKAESQVRKLQQEYPDESPNEIAHRIMVEKSLYAGGIGFVSSIVPGLALALLGVDVMATTALQAEMVYQIAGAYQMDLKDPARRGEVLAIFGLSLGGSAALKGGLGVLRNLPVAGMAIGASSNAAMLYGLGYAACRFYEAKTNPLTQEAATQALEEENQEYLERAIAQKDVMDRILIHQILASRPDTSWADILPELKQLNFTTESLKAIESEIEHPVPLAELLTLLDRDFAYPLLAQCYRIAQIDGVITEKEQQVMEAIAHHFQIDLQEVQEMISAPPQE</sequence>
<reference evidence="3 4" key="1">
    <citation type="submission" date="2021-03" db="EMBL/GenBank/DDBJ databases">
        <title>Metabolic Capacity of the Antarctic Cyanobacterium Phormidium pseudopriestleyi that Sustains Oxygenic Photosynthesis in the Presence of Hydrogen Sulfide.</title>
        <authorList>
            <person name="Lumian J.E."/>
            <person name="Jungblut A.D."/>
            <person name="Dillon M.L."/>
            <person name="Hawes I."/>
            <person name="Doran P.T."/>
            <person name="Mackey T.J."/>
            <person name="Dick G.J."/>
            <person name="Grettenberger C.L."/>
            <person name="Sumner D.Y."/>
        </authorList>
    </citation>
    <scope>NUCLEOTIDE SEQUENCE [LARGE SCALE GENOMIC DNA]</scope>
    <source>
        <strain evidence="3 4">FRX01</strain>
    </source>
</reference>
<dbReference type="Gene3D" id="1.10.3680.10">
    <property type="entry name" value="TerB-like"/>
    <property type="match status" value="1"/>
</dbReference>
<keyword evidence="2" id="KW-1133">Transmembrane helix</keyword>
<feature type="region of interest" description="Disordered" evidence="1">
    <location>
        <begin position="1"/>
        <end position="21"/>
    </location>
</feature>
<evidence type="ECO:0000256" key="2">
    <source>
        <dbReference type="SAM" id="Phobius"/>
    </source>
</evidence>
<dbReference type="SUPFAM" id="SSF158682">
    <property type="entry name" value="TerB-like"/>
    <property type="match status" value="1"/>
</dbReference>